<keyword evidence="2" id="KW-1133">Transmembrane helix</keyword>
<dbReference type="OrthoDB" id="166820at2"/>
<feature type="region of interest" description="Disordered" evidence="1">
    <location>
        <begin position="94"/>
        <end position="113"/>
    </location>
</feature>
<name>A0A402B7H7_9CHLR</name>
<keyword evidence="2" id="KW-0472">Membrane</keyword>
<evidence type="ECO:0000313" key="4">
    <source>
        <dbReference type="Proteomes" id="UP000287171"/>
    </source>
</evidence>
<evidence type="ECO:0000256" key="2">
    <source>
        <dbReference type="SAM" id="Phobius"/>
    </source>
</evidence>
<evidence type="ECO:0008006" key="5">
    <source>
        <dbReference type="Google" id="ProtNLM"/>
    </source>
</evidence>
<protein>
    <recommendedName>
        <fullName evidence="5">Zinc-finger domain-containing protein</fullName>
    </recommendedName>
</protein>
<comment type="caution">
    <text evidence="3">The sequence shown here is derived from an EMBL/GenBank/DDBJ whole genome shotgun (WGS) entry which is preliminary data.</text>
</comment>
<feature type="transmembrane region" description="Helical" evidence="2">
    <location>
        <begin position="237"/>
        <end position="257"/>
    </location>
</feature>
<proteinExistence type="predicted"/>
<dbReference type="EMBL" id="BIFT01000001">
    <property type="protein sequence ID" value="GCE27315.1"/>
    <property type="molecule type" value="Genomic_DNA"/>
</dbReference>
<feature type="region of interest" description="Disordered" evidence="1">
    <location>
        <begin position="154"/>
        <end position="220"/>
    </location>
</feature>
<evidence type="ECO:0000256" key="1">
    <source>
        <dbReference type="SAM" id="MobiDB-lite"/>
    </source>
</evidence>
<dbReference type="RefSeq" id="WP_126627681.1">
    <property type="nucleotide sequence ID" value="NZ_BIFT01000001.1"/>
</dbReference>
<keyword evidence="2" id="KW-0812">Transmembrane</keyword>
<gene>
    <name evidence="3" type="ORF">KDA_27990</name>
</gene>
<sequence>MSQFDRHLTTEQLSALLDDQLSGGVQSDADRAHLQTCEQCQLELAELRQTVQLLRSLPAPTLPRSFALPVDISLEQSEPEPLQDLVTDTHREQERPAPIPFTPGQARPRFGGRTVQRRTLQRTLRMVSGLVAVVGICFMLSAVLSTFSFPHMGGGASGTASSTTSNQAPSNTNNPAVSNGATTHSETRPATGGGAGSPTPTMQPTQPPKLQPATPARTVNKPASSPTFFLFDLSNNVARLDLGIILLILGLLGFLLLKQRYQR</sequence>
<accession>A0A402B7H7</accession>
<reference evidence="4" key="1">
    <citation type="submission" date="2018-12" db="EMBL/GenBank/DDBJ databases">
        <title>Tengunoibacter tsumagoiensis gen. nov., sp. nov., Dictyobacter kobayashii sp. nov., D. alpinus sp. nov., and D. joshuensis sp. nov. and description of Dictyobacteraceae fam. nov. within the order Ktedonobacterales isolated from Tengu-no-mugimeshi.</title>
        <authorList>
            <person name="Wang C.M."/>
            <person name="Zheng Y."/>
            <person name="Sakai Y."/>
            <person name="Toyoda A."/>
            <person name="Minakuchi Y."/>
            <person name="Abe K."/>
            <person name="Yokota A."/>
            <person name="Yabe S."/>
        </authorList>
    </citation>
    <scope>NUCLEOTIDE SEQUENCE [LARGE SCALE GENOMIC DNA]</scope>
    <source>
        <strain evidence="4">Uno16</strain>
    </source>
</reference>
<dbReference type="InterPro" id="IPR041916">
    <property type="entry name" value="Anti_sigma_zinc_sf"/>
</dbReference>
<dbReference type="AlphaFoldDB" id="A0A402B7H7"/>
<keyword evidence="4" id="KW-1185">Reference proteome</keyword>
<dbReference type="Gene3D" id="1.10.10.1320">
    <property type="entry name" value="Anti-sigma factor, zinc-finger domain"/>
    <property type="match status" value="1"/>
</dbReference>
<feature type="compositionally biased region" description="Polar residues" evidence="1">
    <location>
        <begin position="166"/>
        <end position="184"/>
    </location>
</feature>
<dbReference type="Proteomes" id="UP000287171">
    <property type="component" value="Unassembled WGS sequence"/>
</dbReference>
<evidence type="ECO:0000313" key="3">
    <source>
        <dbReference type="EMBL" id="GCE27315.1"/>
    </source>
</evidence>
<feature type="transmembrane region" description="Helical" evidence="2">
    <location>
        <begin position="127"/>
        <end position="149"/>
    </location>
</feature>
<organism evidence="3 4">
    <name type="scientific">Dictyobacter alpinus</name>
    <dbReference type="NCBI Taxonomy" id="2014873"/>
    <lineage>
        <taxon>Bacteria</taxon>
        <taxon>Bacillati</taxon>
        <taxon>Chloroflexota</taxon>
        <taxon>Ktedonobacteria</taxon>
        <taxon>Ktedonobacterales</taxon>
        <taxon>Dictyobacteraceae</taxon>
        <taxon>Dictyobacter</taxon>
    </lineage>
</organism>